<evidence type="ECO:0000256" key="1">
    <source>
        <dbReference type="SAM" id="Phobius"/>
    </source>
</evidence>
<reference evidence="2 3" key="1">
    <citation type="submission" date="2014-07" db="EMBL/GenBank/DDBJ databases">
        <authorList>
            <person name="Urmite Genomes Urmite Genomes"/>
        </authorList>
    </citation>
    <scope>NUCLEOTIDE SEQUENCE [LARGE SCALE GENOMIC DNA]</scope>
    <source>
        <strain evidence="2 3">13MG44_air</strain>
    </source>
</reference>
<dbReference type="InterPro" id="IPR007404">
    <property type="entry name" value="YdjM-like"/>
</dbReference>
<evidence type="ECO:0008006" key="4">
    <source>
        <dbReference type="Google" id="ProtNLM"/>
    </source>
</evidence>
<keyword evidence="1" id="KW-1133">Transmembrane helix</keyword>
<keyword evidence="1" id="KW-0812">Transmembrane</keyword>
<dbReference type="Proteomes" id="UP000044136">
    <property type="component" value="Unassembled WGS sequence"/>
</dbReference>
<keyword evidence="1" id="KW-0472">Membrane</keyword>
<gene>
    <name evidence="2" type="ORF">BN1048_02274</name>
</gene>
<dbReference type="eggNOG" id="COG1988">
    <property type="taxonomic scope" value="Bacteria"/>
</dbReference>
<name>A0A078MCP0_9STAP</name>
<dbReference type="InterPro" id="IPR053170">
    <property type="entry name" value="Transcription_regulator"/>
</dbReference>
<evidence type="ECO:0000313" key="2">
    <source>
        <dbReference type="EMBL" id="CEA03974.1"/>
    </source>
</evidence>
<organism evidence="2 3">
    <name type="scientific">Jeotgalicoccus saudimassiliensis</name>
    <dbReference type="NCBI Taxonomy" id="1461582"/>
    <lineage>
        <taxon>Bacteria</taxon>
        <taxon>Bacillati</taxon>
        <taxon>Bacillota</taxon>
        <taxon>Bacilli</taxon>
        <taxon>Bacillales</taxon>
        <taxon>Staphylococcaceae</taxon>
        <taxon>Jeotgalicoccus</taxon>
    </lineage>
</organism>
<dbReference type="OrthoDB" id="110250at2"/>
<dbReference type="PANTHER" id="PTHR40031">
    <property type="entry name" value="HYPOTHETICAL MEMBRANE SPANNING PROTEIN"/>
    <property type="match status" value="1"/>
</dbReference>
<dbReference type="STRING" id="1461582.BN1048_02274"/>
<feature type="transmembrane region" description="Helical" evidence="1">
    <location>
        <begin position="93"/>
        <end position="112"/>
    </location>
</feature>
<proteinExistence type="predicted"/>
<dbReference type="PANTHER" id="PTHR40031:SF1">
    <property type="entry name" value="MEMBRANE-BOUND METAL-DEPENDENT HYDROLASE"/>
    <property type="match status" value="1"/>
</dbReference>
<dbReference type="Pfam" id="PF04307">
    <property type="entry name" value="YdjM"/>
    <property type="match status" value="1"/>
</dbReference>
<accession>A0A078MCP0</accession>
<feature type="transmembrane region" description="Helical" evidence="1">
    <location>
        <begin position="124"/>
        <end position="150"/>
    </location>
</feature>
<feature type="transmembrane region" description="Helical" evidence="1">
    <location>
        <begin position="156"/>
        <end position="175"/>
    </location>
</feature>
<evidence type="ECO:0000313" key="3">
    <source>
        <dbReference type="Proteomes" id="UP000044136"/>
    </source>
</evidence>
<sequence length="325" mass="37668">MDTLTHTLMGGTIVGLAHIDPAVDPVSAGFITTVVGASLIPDLDTVLKMKNNAVYIKNHRGITHSLPFTLIIWPLLLAVLSSVFFGLPFINMYLWSLFAVSLHVFSDIFNAYGTQVLRPFNHTWLQLGFINTIDIPIIVMHIAYFILWFIGFNPVTLFIILYSAMALYYVARFAYQKFLVNKIKERLPDDNITRVFCLPTLRFNEWRVVVVAEKAYYVGRTFKGQVVFYDRFEKIGPLEGELFEAVKDDKNFMSFTFFSSIYRYEIKELPEDTVEVRYIDLRYLKDGHYPFVCIMHLDKDDYEVQSSYTGWVYSESKLQRKVANN</sequence>
<dbReference type="HOGENOM" id="CLU_067817_2_0_9"/>
<protein>
    <recommendedName>
        <fullName evidence="4">Metal-dependent hydrolase</fullName>
    </recommendedName>
</protein>
<dbReference type="AlphaFoldDB" id="A0A078MCP0"/>
<dbReference type="EMBL" id="CCSE01000001">
    <property type="protein sequence ID" value="CEA03974.1"/>
    <property type="molecule type" value="Genomic_DNA"/>
</dbReference>
<dbReference type="RefSeq" id="WP_035811364.1">
    <property type="nucleotide sequence ID" value="NZ_CCSE01000001.1"/>
</dbReference>
<feature type="transmembrane region" description="Helical" evidence="1">
    <location>
        <begin position="66"/>
        <end position="87"/>
    </location>
</feature>
<keyword evidence="3" id="KW-1185">Reference proteome</keyword>